<dbReference type="EMBL" id="JAHESF010000026">
    <property type="protein sequence ID" value="MBT1699541.1"/>
    <property type="molecule type" value="Genomic_DNA"/>
</dbReference>
<evidence type="ECO:0000256" key="2">
    <source>
        <dbReference type="SAM" id="SignalP"/>
    </source>
</evidence>
<protein>
    <submittedName>
        <fullName evidence="4">Outer membrane beta-barrel protein</fullName>
    </submittedName>
</protein>
<dbReference type="Pfam" id="PF13505">
    <property type="entry name" value="OMP_b-brl"/>
    <property type="match status" value="1"/>
</dbReference>
<feature type="domain" description="Outer membrane protein beta-barrel" evidence="3">
    <location>
        <begin position="43"/>
        <end position="159"/>
    </location>
</feature>
<sequence>MKTTLCLLATFWLTPSCFAQLGVSFLGGYACKEQFPVTPAVVRISDGFTYGAGVEIMILGVYGFELSYQRQEAEFTVSDDSGSETDRGAIDLVLLAGYRLHALTDVVTLYGGLAFGSAVLSNHERDMSAYRFAWGGRAGVRYRLSDTVGFKLQLQLIAIPHAGDASAWPISGAPAAPSEGYAYALQFGMATGVCFSLFQNRE</sequence>
<keyword evidence="5" id="KW-1185">Reference proteome</keyword>
<dbReference type="InterPro" id="IPR027385">
    <property type="entry name" value="Beta-barrel_OMP"/>
</dbReference>
<dbReference type="AlphaFoldDB" id="A0AAP2DNC2"/>
<evidence type="ECO:0000259" key="3">
    <source>
        <dbReference type="Pfam" id="PF13505"/>
    </source>
</evidence>
<name>A0AAP2DNC2_9BACT</name>
<dbReference type="PROSITE" id="PS51257">
    <property type="entry name" value="PROKAR_LIPOPROTEIN"/>
    <property type="match status" value="1"/>
</dbReference>
<dbReference type="Gene3D" id="2.40.160.20">
    <property type="match status" value="1"/>
</dbReference>
<evidence type="ECO:0000313" key="5">
    <source>
        <dbReference type="Proteomes" id="UP001319200"/>
    </source>
</evidence>
<reference evidence="4 5" key="1">
    <citation type="submission" date="2021-05" db="EMBL/GenBank/DDBJ databases">
        <title>A Polyphasic approach of four new species of the genus Ohtaekwangia: Ohtaekwangia histidinii sp. nov., Ohtaekwangia cretensis sp. nov., Ohtaekwangia indiensis sp. nov., Ohtaekwangia reichenbachii sp. nov. from diverse environment.</title>
        <authorList>
            <person name="Octaviana S."/>
        </authorList>
    </citation>
    <scope>NUCLEOTIDE SEQUENCE [LARGE SCALE GENOMIC DNA]</scope>
    <source>
        <strain evidence="4 5">PWU4</strain>
    </source>
</reference>
<organism evidence="4 5">
    <name type="scientific">Chryseosolibacter histidini</name>
    <dbReference type="NCBI Taxonomy" id="2782349"/>
    <lineage>
        <taxon>Bacteria</taxon>
        <taxon>Pseudomonadati</taxon>
        <taxon>Bacteroidota</taxon>
        <taxon>Cytophagia</taxon>
        <taxon>Cytophagales</taxon>
        <taxon>Chryseotaleaceae</taxon>
        <taxon>Chryseosolibacter</taxon>
    </lineage>
</organism>
<feature type="chain" id="PRO_5042872194" evidence="2">
    <location>
        <begin position="20"/>
        <end position="202"/>
    </location>
</feature>
<dbReference type="SUPFAM" id="SSF56925">
    <property type="entry name" value="OMPA-like"/>
    <property type="match status" value="1"/>
</dbReference>
<gene>
    <name evidence="4" type="ORF">KK083_21765</name>
</gene>
<accession>A0AAP2DNC2</accession>
<proteinExistence type="predicted"/>
<evidence type="ECO:0000256" key="1">
    <source>
        <dbReference type="ARBA" id="ARBA00022729"/>
    </source>
</evidence>
<feature type="signal peptide" evidence="2">
    <location>
        <begin position="1"/>
        <end position="19"/>
    </location>
</feature>
<evidence type="ECO:0000313" key="4">
    <source>
        <dbReference type="EMBL" id="MBT1699541.1"/>
    </source>
</evidence>
<keyword evidence="1 2" id="KW-0732">Signal</keyword>
<dbReference type="InterPro" id="IPR011250">
    <property type="entry name" value="OMP/PagP_B-barrel"/>
</dbReference>
<dbReference type="Proteomes" id="UP001319200">
    <property type="component" value="Unassembled WGS sequence"/>
</dbReference>
<dbReference type="RefSeq" id="WP_254167551.1">
    <property type="nucleotide sequence ID" value="NZ_JAHESF010000026.1"/>
</dbReference>
<comment type="caution">
    <text evidence="4">The sequence shown here is derived from an EMBL/GenBank/DDBJ whole genome shotgun (WGS) entry which is preliminary data.</text>
</comment>